<dbReference type="AlphaFoldDB" id="A0A9K3GTF9"/>
<evidence type="ECO:0000313" key="2">
    <source>
        <dbReference type="Proteomes" id="UP000215914"/>
    </source>
</evidence>
<organism evidence="1 2">
    <name type="scientific">Helianthus annuus</name>
    <name type="common">Common sunflower</name>
    <dbReference type="NCBI Taxonomy" id="4232"/>
    <lineage>
        <taxon>Eukaryota</taxon>
        <taxon>Viridiplantae</taxon>
        <taxon>Streptophyta</taxon>
        <taxon>Embryophyta</taxon>
        <taxon>Tracheophyta</taxon>
        <taxon>Spermatophyta</taxon>
        <taxon>Magnoliopsida</taxon>
        <taxon>eudicotyledons</taxon>
        <taxon>Gunneridae</taxon>
        <taxon>Pentapetalae</taxon>
        <taxon>asterids</taxon>
        <taxon>campanulids</taxon>
        <taxon>Asterales</taxon>
        <taxon>Asteraceae</taxon>
        <taxon>Asteroideae</taxon>
        <taxon>Heliantheae alliance</taxon>
        <taxon>Heliantheae</taxon>
        <taxon>Helianthus</taxon>
    </lineage>
</organism>
<reference evidence="1" key="1">
    <citation type="journal article" date="2017" name="Nature">
        <title>The sunflower genome provides insights into oil metabolism, flowering and Asterid evolution.</title>
        <authorList>
            <person name="Badouin H."/>
            <person name="Gouzy J."/>
            <person name="Grassa C.J."/>
            <person name="Murat F."/>
            <person name="Staton S.E."/>
            <person name="Cottret L."/>
            <person name="Lelandais-Briere C."/>
            <person name="Owens G.L."/>
            <person name="Carrere S."/>
            <person name="Mayjonade B."/>
            <person name="Legrand L."/>
            <person name="Gill N."/>
            <person name="Kane N.C."/>
            <person name="Bowers J.E."/>
            <person name="Hubner S."/>
            <person name="Bellec A."/>
            <person name="Berard A."/>
            <person name="Berges H."/>
            <person name="Blanchet N."/>
            <person name="Boniface M.C."/>
            <person name="Brunel D."/>
            <person name="Catrice O."/>
            <person name="Chaidir N."/>
            <person name="Claudel C."/>
            <person name="Donnadieu C."/>
            <person name="Faraut T."/>
            <person name="Fievet G."/>
            <person name="Helmstetter N."/>
            <person name="King M."/>
            <person name="Knapp S.J."/>
            <person name="Lai Z."/>
            <person name="Le Paslier M.C."/>
            <person name="Lippi Y."/>
            <person name="Lorenzon L."/>
            <person name="Mandel J.R."/>
            <person name="Marage G."/>
            <person name="Marchand G."/>
            <person name="Marquand E."/>
            <person name="Bret-Mestries E."/>
            <person name="Morien E."/>
            <person name="Nambeesan S."/>
            <person name="Nguyen T."/>
            <person name="Pegot-Espagnet P."/>
            <person name="Pouilly N."/>
            <person name="Raftis F."/>
            <person name="Sallet E."/>
            <person name="Schiex T."/>
            <person name="Thomas J."/>
            <person name="Vandecasteele C."/>
            <person name="Vares D."/>
            <person name="Vear F."/>
            <person name="Vautrin S."/>
            <person name="Crespi M."/>
            <person name="Mangin B."/>
            <person name="Burke J.M."/>
            <person name="Salse J."/>
            <person name="Munos S."/>
            <person name="Vincourt P."/>
            <person name="Rieseberg L.H."/>
            <person name="Langlade N.B."/>
        </authorList>
    </citation>
    <scope>NUCLEOTIDE SEQUENCE</scope>
    <source>
        <tissue evidence="1">Leaves</tissue>
    </source>
</reference>
<evidence type="ECO:0000313" key="1">
    <source>
        <dbReference type="EMBL" id="KAF5754183.1"/>
    </source>
</evidence>
<dbReference type="Gramene" id="mRNA:HanXRQr2_Chr17g0788361">
    <property type="protein sequence ID" value="CDS:HanXRQr2_Chr17g0788361.1"/>
    <property type="gene ID" value="HanXRQr2_Chr17g0788361"/>
</dbReference>
<gene>
    <name evidence="1" type="ORF">HanXRQr2_Chr17g0788361</name>
</gene>
<protein>
    <submittedName>
        <fullName evidence="1">Uncharacterized protein</fullName>
    </submittedName>
</protein>
<sequence length="62" mass="7642">MELRQAVHQMPRSFLVINKSHKPEIMTIHRHNLNVSLRRVLPHRHRIHRPNILQRYHHLFNS</sequence>
<proteinExistence type="predicted"/>
<accession>A0A9K3GTF9</accession>
<name>A0A9K3GTF9_HELAN</name>
<comment type="caution">
    <text evidence="1">The sequence shown here is derived from an EMBL/GenBank/DDBJ whole genome shotgun (WGS) entry which is preliminary data.</text>
</comment>
<dbReference type="Proteomes" id="UP000215914">
    <property type="component" value="Unassembled WGS sequence"/>
</dbReference>
<keyword evidence="2" id="KW-1185">Reference proteome</keyword>
<reference evidence="1" key="2">
    <citation type="submission" date="2020-06" db="EMBL/GenBank/DDBJ databases">
        <title>Helianthus annuus Genome sequencing and assembly Release 2.</title>
        <authorList>
            <person name="Gouzy J."/>
            <person name="Langlade N."/>
            <person name="Munos S."/>
        </authorList>
    </citation>
    <scope>NUCLEOTIDE SEQUENCE</scope>
    <source>
        <tissue evidence="1">Leaves</tissue>
    </source>
</reference>
<dbReference type="EMBL" id="MNCJ02000332">
    <property type="protein sequence ID" value="KAF5754183.1"/>
    <property type="molecule type" value="Genomic_DNA"/>
</dbReference>